<accession>A0A0F9NAT2</accession>
<gene>
    <name evidence="1" type="ORF">LCGC14_1359590</name>
</gene>
<organism evidence="1">
    <name type="scientific">marine sediment metagenome</name>
    <dbReference type="NCBI Taxonomy" id="412755"/>
    <lineage>
        <taxon>unclassified sequences</taxon>
        <taxon>metagenomes</taxon>
        <taxon>ecological metagenomes</taxon>
    </lineage>
</organism>
<dbReference type="AlphaFoldDB" id="A0A0F9NAT2"/>
<reference evidence="1" key="1">
    <citation type="journal article" date="2015" name="Nature">
        <title>Complex archaea that bridge the gap between prokaryotes and eukaryotes.</title>
        <authorList>
            <person name="Spang A."/>
            <person name="Saw J.H."/>
            <person name="Jorgensen S.L."/>
            <person name="Zaremba-Niedzwiedzka K."/>
            <person name="Martijn J."/>
            <person name="Lind A.E."/>
            <person name="van Eijk R."/>
            <person name="Schleper C."/>
            <person name="Guy L."/>
            <person name="Ettema T.J."/>
        </authorList>
    </citation>
    <scope>NUCLEOTIDE SEQUENCE</scope>
</reference>
<comment type="caution">
    <text evidence="1">The sequence shown here is derived from an EMBL/GenBank/DDBJ whole genome shotgun (WGS) entry which is preliminary data.</text>
</comment>
<sequence length="46" mass="5604">GHKYGRIVNIFHYHQTINKYGTENNNIIKFQVHRLDIEKMFFIIVI</sequence>
<name>A0A0F9NAT2_9ZZZZ</name>
<proteinExistence type="predicted"/>
<feature type="non-terminal residue" evidence="1">
    <location>
        <position position="1"/>
    </location>
</feature>
<protein>
    <submittedName>
        <fullName evidence="1">Uncharacterized protein</fullName>
    </submittedName>
</protein>
<evidence type="ECO:0000313" key="1">
    <source>
        <dbReference type="EMBL" id="KKM78482.1"/>
    </source>
</evidence>
<dbReference type="EMBL" id="LAZR01008485">
    <property type="protein sequence ID" value="KKM78482.1"/>
    <property type="molecule type" value="Genomic_DNA"/>
</dbReference>